<protein>
    <submittedName>
        <fullName evidence="1">Uncharacterized protein</fullName>
    </submittedName>
</protein>
<dbReference type="Gene3D" id="1.20.58.1000">
    <property type="entry name" value="Metal-sensitive repressor, helix protomer"/>
    <property type="match status" value="1"/>
</dbReference>
<evidence type="ECO:0000313" key="2">
    <source>
        <dbReference type="Proteomes" id="UP000663181"/>
    </source>
</evidence>
<keyword evidence="2" id="KW-1185">Reference proteome</keyword>
<dbReference type="RefSeq" id="WP_188798013.1">
    <property type="nucleotide sequence ID" value="NZ_BMIZ01000001.1"/>
</dbReference>
<gene>
    <name evidence="1" type="ORF">ISN74_05130</name>
</gene>
<dbReference type="InterPro" id="IPR038390">
    <property type="entry name" value="Metal_Tscrpt_repr_sf"/>
</dbReference>
<name>A0ABX7GW98_9GAMM</name>
<organism evidence="1 2">
    <name type="scientific">Dyella caseinilytica</name>
    <dbReference type="NCBI Taxonomy" id="1849581"/>
    <lineage>
        <taxon>Bacteria</taxon>
        <taxon>Pseudomonadati</taxon>
        <taxon>Pseudomonadota</taxon>
        <taxon>Gammaproteobacteria</taxon>
        <taxon>Lysobacterales</taxon>
        <taxon>Rhodanobacteraceae</taxon>
        <taxon>Dyella</taxon>
    </lineage>
</organism>
<evidence type="ECO:0000313" key="1">
    <source>
        <dbReference type="EMBL" id="QRN54739.1"/>
    </source>
</evidence>
<proteinExistence type="predicted"/>
<accession>A0ABX7GW98</accession>
<dbReference type="Proteomes" id="UP000663181">
    <property type="component" value="Chromosome"/>
</dbReference>
<dbReference type="EMBL" id="CP064030">
    <property type="protein sequence ID" value="QRN54739.1"/>
    <property type="molecule type" value="Genomic_DNA"/>
</dbReference>
<reference evidence="1 2" key="1">
    <citation type="submission" date="2020-10" db="EMBL/GenBank/DDBJ databases">
        <title>Phylogeny of dyella-like bacteria.</title>
        <authorList>
            <person name="Fu J."/>
        </authorList>
    </citation>
    <scope>NUCLEOTIDE SEQUENCE [LARGE SCALE GENOMIC DNA]</scope>
    <source>
        <strain evidence="1 2">DHOB09</strain>
    </source>
</reference>
<sequence length="54" mass="6032">MYQIVAARGAMNGLMTQVIGSYILDHLLDDADHTPEAKQRDPDELVAALKMYIK</sequence>